<feature type="compositionally biased region" description="Acidic residues" evidence="1">
    <location>
        <begin position="621"/>
        <end position="635"/>
    </location>
</feature>
<keyword evidence="3" id="KW-1185">Reference proteome</keyword>
<dbReference type="EMBL" id="JARKIE010000360">
    <property type="protein sequence ID" value="KAJ7651757.1"/>
    <property type="molecule type" value="Genomic_DNA"/>
</dbReference>
<sequence>MSENEPSSANEDNYVPNVCTDAEPIDIDLAVPDPEDATPPQCDLPAASIISKSYIKLVPHLHDKFSATSYISLDGGATPEAEAKPWAPFRTRADFEYAESVVSNMERKWVNTQLSGMRGSWSDAPSASNITFKNYDHMEKTLATARTYVAQKAKLKYRDPWKWIDDLLSDLSLSSDIHWYPAQKFLCEDGVTTQLFDEPYTSGKWYKIQGTLPQVRDLPHCYVLMALWLDKGMVTKRIRKHPIILRPLFLNGNIRNASGNGGGVLVGYMIIPIDPSDLRQQKCGTKHDWARFRRELMHKAFKIIFGSLIQPAKHGEALTCGDNILRVCYPGIPITSIDGEEACSVSACAPVGPLSVPAVSETMKRFYEDAMAAPTKTESERIFQSVGLHATENFFWSLPNSDPYSANSYDLLHSDESGKWGKHLWPLLLDALKTKGYKGRLTMNMGKVPRWWKLKHFPNVTTEDYTDGQAFLDILKCILPCIVQLLPSNSALVHCIRAYQQYRFMLGLKCLSTTRTGRLREYLGRYEKYCKLVAKEYGKNFAFYKQHATAHAIEDVHEKGPPTGYSTRPGEGFHQEVKEAYAQTNGRNVDPQLTRIDENKEAFARIRMSIDTHDALCRSEEDGDSDEFENGSDEGADSHWALGSPLPWTTPELMQHALQDKKFAANLRTFLNDFVLDQPLLPNDVINVKQFRCIRLRYQSLEDWTEAVDILRCNPRFFNNRRYDYVIINDDPGDLTFAHLVEVFRCKLPDESLHDIALVNMLKRSKWMPKTKWAGCKVYEEQKATEFVMLKYLVRGAHMIQVFETNKPSLTFLNDLVDGDIFLRAGN</sequence>
<evidence type="ECO:0000313" key="3">
    <source>
        <dbReference type="Proteomes" id="UP001221757"/>
    </source>
</evidence>
<name>A0AAD7CL32_MYCRO</name>
<feature type="region of interest" description="Disordered" evidence="1">
    <location>
        <begin position="619"/>
        <end position="641"/>
    </location>
</feature>
<dbReference type="AlphaFoldDB" id="A0AAD7CL32"/>
<evidence type="ECO:0000313" key="2">
    <source>
        <dbReference type="EMBL" id="KAJ7651757.1"/>
    </source>
</evidence>
<gene>
    <name evidence="2" type="ORF">B0H17DRAFT_1215217</name>
</gene>
<organism evidence="2 3">
    <name type="scientific">Mycena rosella</name>
    <name type="common">Pink bonnet</name>
    <name type="synonym">Agaricus rosellus</name>
    <dbReference type="NCBI Taxonomy" id="1033263"/>
    <lineage>
        <taxon>Eukaryota</taxon>
        <taxon>Fungi</taxon>
        <taxon>Dikarya</taxon>
        <taxon>Basidiomycota</taxon>
        <taxon>Agaricomycotina</taxon>
        <taxon>Agaricomycetes</taxon>
        <taxon>Agaricomycetidae</taxon>
        <taxon>Agaricales</taxon>
        <taxon>Marasmiineae</taxon>
        <taxon>Mycenaceae</taxon>
        <taxon>Mycena</taxon>
    </lineage>
</organism>
<dbReference type="InterPro" id="IPR041078">
    <property type="entry name" value="Plavaka"/>
</dbReference>
<dbReference type="Proteomes" id="UP001221757">
    <property type="component" value="Unassembled WGS sequence"/>
</dbReference>
<proteinExistence type="predicted"/>
<protein>
    <submittedName>
        <fullName evidence="2">Uncharacterized protein</fullName>
    </submittedName>
</protein>
<comment type="caution">
    <text evidence="2">The sequence shown here is derived from an EMBL/GenBank/DDBJ whole genome shotgun (WGS) entry which is preliminary data.</text>
</comment>
<evidence type="ECO:0000256" key="1">
    <source>
        <dbReference type="SAM" id="MobiDB-lite"/>
    </source>
</evidence>
<reference evidence="2" key="1">
    <citation type="submission" date="2023-03" db="EMBL/GenBank/DDBJ databases">
        <title>Massive genome expansion in bonnet fungi (Mycena s.s.) driven by repeated elements and novel gene families across ecological guilds.</title>
        <authorList>
            <consortium name="Lawrence Berkeley National Laboratory"/>
            <person name="Harder C.B."/>
            <person name="Miyauchi S."/>
            <person name="Viragh M."/>
            <person name="Kuo A."/>
            <person name="Thoen E."/>
            <person name="Andreopoulos B."/>
            <person name="Lu D."/>
            <person name="Skrede I."/>
            <person name="Drula E."/>
            <person name="Henrissat B."/>
            <person name="Morin E."/>
            <person name="Kohler A."/>
            <person name="Barry K."/>
            <person name="LaButti K."/>
            <person name="Morin E."/>
            <person name="Salamov A."/>
            <person name="Lipzen A."/>
            <person name="Mereny Z."/>
            <person name="Hegedus B."/>
            <person name="Baldrian P."/>
            <person name="Stursova M."/>
            <person name="Weitz H."/>
            <person name="Taylor A."/>
            <person name="Grigoriev I.V."/>
            <person name="Nagy L.G."/>
            <person name="Martin F."/>
            <person name="Kauserud H."/>
        </authorList>
    </citation>
    <scope>NUCLEOTIDE SEQUENCE</scope>
    <source>
        <strain evidence="2">CBHHK067</strain>
    </source>
</reference>
<dbReference type="Pfam" id="PF18759">
    <property type="entry name" value="Plavaka"/>
    <property type="match status" value="1"/>
</dbReference>
<accession>A0AAD7CL32</accession>